<dbReference type="OMA" id="KWTNHSK"/>
<dbReference type="Proteomes" id="UP000184267">
    <property type="component" value="Unassembled WGS sequence"/>
</dbReference>
<reference evidence="2 3" key="1">
    <citation type="submission" date="2016-10" db="EMBL/GenBank/DDBJ databases">
        <title>Genome sequence of the basidiomycete white-rot fungus Trametes pubescens.</title>
        <authorList>
            <person name="Makela M.R."/>
            <person name="Granchi Z."/>
            <person name="Peng M."/>
            <person name="De Vries R.P."/>
            <person name="Grigoriev I."/>
            <person name="Riley R."/>
            <person name="Hilden K."/>
        </authorList>
    </citation>
    <scope>NUCLEOTIDE SEQUENCE [LARGE SCALE GENOMIC DNA]</scope>
    <source>
        <strain evidence="2 3">FBCC735</strain>
    </source>
</reference>
<proteinExistence type="predicted"/>
<comment type="caution">
    <text evidence="2">The sequence shown here is derived from an EMBL/GenBank/DDBJ whole genome shotgun (WGS) entry which is preliminary data.</text>
</comment>
<accession>A0A1M2VVA6</accession>
<gene>
    <name evidence="2" type="ORF">TRAPUB_12008</name>
</gene>
<dbReference type="AlphaFoldDB" id="A0A1M2VVA6"/>
<sequence length="340" mass="37672">MESFGTKGKEKATDDALFLERLEMLFEQSLVDIRAFAERECRAFDEIRKRIAELHSRYLFEPSNVATSTVNKKELTRGVLLNVSQQMESLETLAGLHSFFLVVDPTDQADEGFLGGTLCGREFWRGHRGCGAPGAQIFKAQCIRAAQSRRHNLAAPTMIDPTLLSAPMSQAPAGTKGTARELKAELYAAMRDALRAASGVRTAEMKWTNHSKLDAYGVRLVGWPDDVPLQNPSSLSVAQNKRLLEMLGAGEISFERLDGVQTTQSAQGAVVQSLHLDEEAMFEDAIDFSWTGEADENDSLHPGHFREPSPVELEHPDWSPEGTTQELGPTTLKKRRIEET</sequence>
<name>A0A1M2VVA6_TRAPU</name>
<keyword evidence="3" id="KW-1185">Reference proteome</keyword>
<protein>
    <submittedName>
        <fullName evidence="2">Uncharacterized protein</fullName>
    </submittedName>
</protein>
<dbReference type="EMBL" id="MNAD01000635">
    <property type="protein sequence ID" value="OJT11456.1"/>
    <property type="molecule type" value="Genomic_DNA"/>
</dbReference>
<evidence type="ECO:0000256" key="1">
    <source>
        <dbReference type="SAM" id="MobiDB-lite"/>
    </source>
</evidence>
<evidence type="ECO:0000313" key="2">
    <source>
        <dbReference type="EMBL" id="OJT11456.1"/>
    </source>
</evidence>
<evidence type="ECO:0000313" key="3">
    <source>
        <dbReference type="Proteomes" id="UP000184267"/>
    </source>
</evidence>
<feature type="region of interest" description="Disordered" evidence="1">
    <location>
        <begin position="293"/>
        <end position="340"/>
    </location>
</feature>
<dbReference type="OrthoDB" id="3223825at2759"/>
<feature type="compositionally biased region" description="Basic and acidic residues" evidence="1">
    <location>
        <begin position="298"/>
        <end position="318"/>
    </location>
</feature>
<organism evidence="2 3">
    <name type="scientific">Trametes pubescens</name>
    <name type="common">White-rot fungus</name>
    <dbReference type="NCBI Taxonomy" id="154538"/>
    <lineage>
        <taxon>Eukaryota</taxon>
        <taxon>Fungi</taxon>
        <taxon>Dikarya</taxon>
        <taxon>Basidiomycota</taxon>
        <taxon>Agaricomycotina</taxon>
        <taxon>Agaricomycetes</taxon>
        <taxon>Polyporales</taxon>
        <taxon>Polyporaceae</taxon>
        <taxon>Trametes</taxon>
    </lineage>
</organism>